<feature type="compositionally biased region" description="Polar residues" evidence="2">
    <location>
        <begin position="348"/>
        <end position="357"/>
    </location>
</feature>
<dbReference type="STRING" id="765440.A0A0C3CPR1"/>
<dbReference type="SMART" id="SM00233">
    <property type="entry name" value="PH"/>
    <property type="match status" value="1"/>
</dbReference>
<feature type="compositionally biased region" description="Basic and acidic residues" evidence="2">
    <location>
        <begin position="123"/>
        <end position="132"/>
    </location>
</feature>
<feature type="compositionally biased region" description="Pro residues" evidence="2">
    <location>
        <begin position="1022"/>
        <end position="1037"/>
    </location>
</feature>
<dbReference type="CDD" id="cd13365">
    <property type="entry name" value="PH_PLC_plant-like"/>
    <property type="match status" value="1"/>
</dbReference>
<dbReference type="PANTHER" id="PTHR28190:SF1">
    <property type="entry name" value="NUCLEAR MIGRATION PROTEIN NUM1"/>
    <property type="match status" value="1"/>
</dbReference>
<feature type="compositionally biased region" description="Low complexity" evidence="2">
    <location>
        <begin position="581"/>
        <end position="592"/>
    </location>
</feature>
<gene>
    <name evidence="4" type="ORF">PILCRDRAFT_135657</name>
</gene>
<feature type="compositionally biased region" description="Low complexity" evidence="2">
    <location>
        <begin position="699"/>
        <end position="716"/>
    </location>
</feature>
<feature type="compositionally biased region" description="Basic and acidic residues" evidence="2">
    <location>
        <begin position="257"/>
        <end position="283"/>
    </location>
</feature>
<keyword evidence="1" id="KW-0175">Coiled coil</keyword>
<feature type="compositionally biased region" description="Polar residues" evidence="2">
    <location>
        <begin position="1342"/>
        <end position="1361"/>
    </location>
</feature>
<dbReference type="InterPro" id="IPR011993">
    <property type="entry name" value="PH-like_dom_sf"/>
</dbReference>
<feature type="compositionally biased region" description="Polar residues" evidence="2">
    <location>
        <begin position="1084"/>
        <end position="1107"/>
    </location>
</feature>
<feature type="compositionally biased region" description="Low complexity" evidence="2">
    <location>
        <begin position="557"/>
        <end position="568"/>
    </location>
</feature>
<reference evidence="5" key="2">
    <citation type="submission" date="2015-01" db="EMBL/GenBank/DDBJ databases">
        <title>Evolutionary Origins and Diversification of the Mycorrhizal Mutualists.</title>
        <authorList>
            <consortium name="DOE Joint Genome Institute"/>
            <consortium name="Mycorrhizal Genomics Consortium"/>
            <person name="Kohler A."/>
            <person name="Kuo A."/>
            <person name="Nagy L.G."/>
            <person name="Floudas D."/>
            <person name="Copeland A."/>
            <person name="Barry K.W."/>
            <person name="Cichocki N."/>
            <person name="Veneault-Fourrey C."/>
            <person name="LaButti K."/>
            <person name="Lindquist E.A."/>
            <person name="Lipzen A."/>
            <person name="Lundell T."/>
            <person name="Morin E."/>
            <person name="Murat C."/>
            <person name="Riley R."/>
            <person name="Ohm R."/>
            <person name="Sun H."/>
            <person name="Tunlid A."/>
            <person name="Henrissat B."/>
            <person name="Grigoriev I.V."/>
            <person name="Hibbett D.S."/>
            <person name="Martin F."/>
        </authorList>
    </citation>
    <scope>NUCLEOTIDE SEQUENCE [LARGE SCALE GENOMIC DNA]</scope>
    <source>
        <strain evidence="5">F 1598</strain>
    </source>
</reference>
<evidence type="ECO:0000313" key="4">
    <source>
        <dbReference type="EMBL" id="KIM91652.1"/>
    </source>
</evidence>
<dbReference type="InterPro" id="IPR001849">
    <property type="entry name" value="PH_domain"/>
</dbReference>
<feature type="compositionally biased region" description="Low complexity" evidence="2">
    <location>
        <begin position="1330"/>
        <end position="1339"/>
    </location>
</feature>
<feature type="region of interest" description="Disordered" evidence="2">
    <location>
        <begin position="699"/>
        <end position="734"/>
    </location>
</feature>
<evidence type="ECO:0000313" key="5">
    <source>
        <dbReference type="Proteomes" id="UP000054166"/>
    </source>
</evidence>
<proteinExistence type="predicted"/>
<dbReference type="InterPro" id="IPR024774">
    <property type="entry name" value="PH_dom-Mcp5-type"/>
</dbReference>
<feature type="region of interest" description="Disordered" evidence="2">
    <location>
        <begin position="62"/>
        <end position="83"/>
    </location>
</feature>
<feature type="region of interest" description="Disordered" evidence="2">
    <location>
        <begin position="1124"/>
        <end position="1174"/>
    </location>
</feature>
<dbReference type="GO" id="GO:0015631">
    <property type="term" value="F:tubulin binding"/>
    <property type="evidence" value="ECO:0007669"/>
    <property type="project" value="TreeGrafter"/>
</dbReference>
<feature type="coiled-coil region" evidence="1">
    <location>
        <begin position="399"/>
        <end position="426"/>
    </location>
</feature>
<dbReference type="PANTHER" id="PTHR28190">
    <property type="entry name" value="NUCLEAR MIGRATION PROTEIN NUM1"/>
    <property type="match status" value="1"/>
</dbReference>
<dbReference type="HOGENOM" id="CLU_002913_0_0_1"/>
<dbReference type="Gene3D" id="2.30.29.30">
    <property type="entry name" value="Pleckstrin-homology domain (PH domain)/Phosphotyrosine-binding domain (PTB)"/>
    <property type="match status" value="1"/>
</dbReference>
<sequence length="1511" mass="164367">MAHFSDGPTIPMPDFSAHSSSAGDMRFHLQNLLDSKEKQLQQAGTLGQRVLAQQMELEERIRQLQEADADKGEDDELDAEATERYRELAETIRTWDAENAQLSSAFGSKRSKEQSPSLALVDLPREEPERSKAAGSSAAQSRRAKNAAHRADDVEFAFEIGSGLLTEVRRLQSLLAERDKAIQDMKEEKDDLEKSVESLRTALRQQEQSADKFKEENWNLEVTLQELRVQLTDSQSTNQRLEGEQKRLTKQLNSSREAADSNKTESDRLKNELDGLKAKHETDVAQARKTAASLQRDKSDLQSNLDRIKAEVARAGRRITVFGSPLTPGGTDAKDYLTPADRDEDDVFSTTTGGLSTNRRKLDGSALFPPDGFGDDLDSSPEPSPSRPFITASHPSNEIEALQQRLAHAQRQINTLKGTLRREKELRMDYRRKLESSPGFKPEDLPEDDLDDYEDEEDVDDEQPKLQRKVTPFRATNGRGRGGRGRARGRGGLSLIQRMSLAANSPSSTYGDGDEDLTELATPPPPVPPIPDRFQDETEDDITPQAEQTPDDEQEQDSSSSSNQVSVEGMDPAFANVLRKPSLPSPHGSSPLRQSVTARSVRGGGPRKSRGGAAYQEPRPSSLVGQPEALADELGLGMASAEAEHLHDKKPPVETAEFGCQTDFVETPAPVPEPVATPPPIHVTPAMTDMAVQVDPVPVPTVTTSETSSQTDEQPSPVLVSASMNTESEARPLTPRLVESQVQTPISAMFDDEDLARRTTITQFDWARSSIGSTVPGDDTVTKTTRRFFADQELDEGAEPGTGTDTDGEGYVDAPQSVIGTTPSASQDDFGSLMTMSDNDFSSEDDDDSLKASRLSRPSRSINSQAGRSVSSQHSPTTPYDLKEVTVETVQPPPRIVHVPAPKPEVKETAVQTDEWTPPAPPPAPASPGGFGLYRVGSTGQQFQFVSSPTSVGPTSNVLPLTPSPMTVRDSSATFGSITRPRTSHSDRKQSIDSAISSMDEPPRPRVPSGTPTIDKSRPPMMAVPPPPHHPPPPNSMLPPAFIPERRDVPPPRPSSPPPADLIQRATTPLGSVLFVPGGRPNYNGRQHGSSMPPSQTGLRQLPSTSSFRSAANAAAYVQQALSQSDRSLASPRSSMSSDHGIFTNRPQAHSIAPVTPARDSAANRSGLGGSTDPTIIHAITQTMIGEFLYKYTRRTIGKGHGDRRHKRFFWVHPYTKTLYWSSADPGSSNVSESSAKSAYIEGVRSVLDPNPMPPGLYQYSVIISTAQREMKITAPTKERHDIWLNALKYLLSRPNAIPVTSPGNETVMPVSPMSIAGPGTTDRPPITPSPQSQRSARSARNDQTWSTTPRGQRSRSQLSVVGSVGKRSGTPAAEYLRWNGPDSSYSPTKSFEHVRAVPDEDDLDFELHGGAGYNNGFEGLENVRACCDGRHTVGHHHHHYHTLDQAHNGDAHLDVNASDSNRPVSPAWSLRSRTGSTTSHEGNGIFSGKLRFGSRRSTKTAGAITGAHDQ</sequence>
<feature type="compositionally biased region" description="Polar residues" evidence="2">
    <location>
        <begin position="938"/>
        <end position="959"/>
    </location>
</feature>
<feature type="region of interest" description="Disordered" evidence="2">
    <location>
        <begin position="429"/>
        <end position="624"/>
    </location>
</feature>
<evidence type="ECO:0000259" key="3">
    <source>
        <dbReference type="PROSITE" id="PS50003"/>
    </source>
</evidence>
<feature type="region of interest" description="Disordered" evidence="2">
    <location>
        <begin position="1461"/>
        <end position="1493"/>
    </location>
</feature>
<feature type="compositionally biased region" description="Polar residues" evidence="2">
    <location>
        <begin position="231"/>
        <end position="240"/>
    </location>
</feature>
<feature type="compositionally biased region" description="Polar residues" evidence="2">
    <location>
        <begin position="856"/>
        <end position="878"/>
    </location>
</feature>
<organism evidence="4 5">
    <name type="scientific">Piloderma croceum (strain F 1598)</name>
    <dbReference type="NCBI Taxonomy" id="765440"/>
    <lineage>
        <taxon>Eukaryota</taxon>
        <taxon>Fungi</taxon>
        <taxon>Dikarya</taxon>
        <taxon>Basidiomycota</taxon>
        <taxon>Agaricomycotina</taxon>
        <taxon>Agaricomycetes</taxon>
        <taxon>Agaricomycetidae</taxon>
        <taxon>Atheliales</taxon>
        <taxon>Atheliaceae</taxon>
        <taxon>Piloderma</taxon>
    </lineage>
</organism>
<feature type="compositionally biased region" description="Acidic residues" evidence="2">
    <location>
        <begin position="71"/>
        <end position="80"/>
    </location>
</feature>
<dbReference type="OrthoDB" id="2149224at2759"/>
<dbReference type="GO" id="GO:0005543">
    <property type="term" value="F:phospholipid binding"/>
    <property type="evidence" value="ECO:0007669"/>
    <property type="project" value="InterPro"/>
</dbReference>
<accession>A0A0C3CPR1</accession>
<dbReference type="GO" id="GO:0005739">
    <property type="term" value="C:mitochondrion"/>
    <property type="evidence" value="ECO:0007669"/>
    <property type="project" value="TreeGrafter"/>
</dbReference>
<feature type="compositionally biased region" description="Pro residues" evidence="2">
    <location>
        <begin position="522"/>
        <end position="531"/>
    </location>
</feature>
<dbReference type="PROSITE" id="PS50003">
    <property type="entry name" value="PH_DOMAIN"/>
    <property type="match status" value="1"/>
</dbReference>
<dbReference type="EMBL" id="KN832971">
    <property type="protein sequence ID" value="KIM91652.1"/>
    <property type="molecule type" value="Genomic_DNA"/>
</dbReference>
<feature type="compositionally biased region" description="Polar residues" evidence="2">
    <location>
        <begin position="818"/>
        <end position="829"/>
    </location>
</feature>
<dbReference type="GO" id="GO:0032065">
    <property type="term" value="P:maintenance of protein location in cell cortex"/>
    <property type="evidence" value="ECO:0007669"/>
    <property type="project" value="InterPro"/>
</dbReference>
<feature type="region of interest" description="Disordered" evidence="2">
    <location>
        <begin position="1303"/>
        <end position="1368"/>
    </location>
</feature>
<evidence type="ECO:0000256" key="2">
    <source>
        <dbReference type="SAM" id="MobiDB-lite"/>
    </source>
</evidence>
<feature type="region of interest" description="Disordered" evidence="2">
    <location>
        <begin position="1"/>
        <end position="21"/>
    </location>
</feature>
<dbReference type="GO" id="GO:0000226">
    <property type="term" value="P:microtubule cytoskeleton organization"/>
    <property type="evidence" value="ECO:0007669"/>
    <property type="project" value="TreeGrafter"/>
</dbReference>
<feature type="region of interest" description="Disordered" evidence="2">
    <location>
        <begin position="338"/>
        <end position="396"/>
    </location>
</feature>
<dbReference type="Proteomes" id="UP000054166">
    <property type="component" value="Unassembled WGS sequence"/>
</dbReference>
<dbReference type="InParanoid" id="A0A0C3CPR1"/>
<feature type="compositionally biased region" description="Acidic residues" evidence="2">
    <location>
        <begin position="445"/>
        <end position="461"/>
    </location>
</feature>
<dbReference type="SUPFAM" id="SSF50729">
    <property type="entry name" value="PH domain-like"/>
    <property type="match status" value="1"/>
</dbReference>
<feature type="region of interest" description="Disordered" evidence="2">
    <location>
        <begin position="789"/>
        <end position="1107"/>
    </location>
</feature>
<dbReference type="GO" id="GO:0005938">
    <property type="term" value="C:cell cortex"/>
    <property type="evidence" value="ECO:0007669"/>
    <property type="project" value="InterPro"/>
</dbReference>
<name>A0A0C3CPR1_PILCF</name>
<feature type="region of interest" description="Disordered" evidence="2">
    <location>
        <begin position="231"/>
        <end position="301"/>
    </location>
</feature>
<feature type="compositionally biased region" description="Pro residues" evidence="2">
    <location>
        <begin position="1051"/>
        <end position="1060"/>
    </location>
</feature>
<protein>
    <recommendedName>
        <fullName evidence="3">PH domain-containing protein</fullName>
    </recommendedName>
</protein>
<keyword evidence="5" id="KW-1185">Reference proteome</keyword>
<dbReference type="Gene3D" id="1.10.287.1490">
    <property type="match status" value="1"/>
</dbReference>
<evidence type="ECO:0000256" key="1">
    <source>
        <dbReference type="SAM" id="Coils"/>
    </source>
</evidence>
<dbReference type="Pfam" id="PF12814">
    <property type="entry name" value="Mcp5_PH"/>
    <property type="match status" value="1"/>
</dbReference>
<feature type="compositionally biased region" description="Low complexity" evidence="2">
    <location>
        <begin position="1124"/>
        <end position="1138"/>
    </location>
</feature>
<feature type="compositionally biased region" description="Polar residues" evidence="2">
    <location>
        <begin position="969"/>
        <end position="981"/>
    </location>
</feature>
<reference evidence="4 5" key="1">
    <citation type="submission" date="2014-04" db="EMBL/GenBank/DDBJ databases">
        <authorList>
            <consortium name="DOE Joint Genome Institute"/>
            <person name="Kuo A."/>
            <person name="Tarkka M."/>
            <person name="Buscot F."/>
            <person name="Kohler A."/>
            <person name="Nagy L.G."/>
            <person name="Floudas D."/>
            <person name="Copeland A."/>
            <person name="Barry K.W."/>
            <person name="Cichocki N."/>
            <person name="Veneault-Fourrey C."/>
            <person name="LaButti K."/>
            <person name="Lindquist E.A."/>
            <person name="Lipzen A."/>
            <person name="Lundell T."/>
            <person name="Morin E."/>
            <person name="Murat C."/>
            <person name="Sun H."/>
            <person name="Tunlid A."/>
            <person name="Henrissat B."/>
            <person name="Grigoriev I.V."/>
            <person name="Hibbett D.S."/>
            <person name="Martin F."/>
            <person name="Nordberg H.P."/>
            <person name="Cantor M.N."/>
            <person name="Hua S.X."/>
        </authorList>
    </citation>
    <scope>NUCLEOTIDE SEQUENCE [LARGE SCALE GENOMIC DNA]</scope>
    <source>
        <strain evidence="4 5">F 1598</strain>
    </source>
</reference>
<feature type="compositionally biased region" description="Polar residues" evidence="2">
    <location>
        <begin position="1472"/>
        <end position="1482"/>
    </location>
</feature>
<feature type="domain" description="PH" evidence="3">
    <location>
        <begin position="1182"/>
        <end position="1293"/>
    </location>
</feature>
<dbReference type="InterPro" id="IPR053005">
    <property type="entry name" value="Nuclear_Pos-Cytoskel_Interact"/>
</dbReference>
<feature type="region of interest" description="Disordered" evidence="2">
    <location>
        <begin position="104"/>
        <end position="152"/>
    </location>
</feature>